<evidence type="ECO:0000256" key="1">
    <source>
        <dbReference type="SAM" id="SignalP"/>
    </source>
</evidence>
<dbReference type="SUPFAM" id="SSF81901">
    <property type="entry name" value="HCP-like"/>
    <property type="match status" value="1"/>
</dbReference>
<dbReference type="Proteomes" id="UP000199026">
    <property type="component" value="Unassembled WGS sequence"/>
</dbReference>
<keyword evidence="1" id="KW-0732">Signal</keyword>
<sequence>MSAICFRNCAVAFLVCLSAPAFSMDEDADAAFDLAVEAVHAQNYSEAIMGFRPLAEHGAADAQFNMALLLKAGLGQPRNYLEAYYWAVLSDLGNERRAQTMVSELSEFLPVEARAGVYDRLLARLEAQLEAGKRSAIMKYARLNAEFLEEPNLERAYIWYSIAQAIGVRGGASGSEALSDQLAPDALIAAQTKAADVFSASLFSQPTVSSVSE</sequence>
<dbReference type="STRING" id="576131.SAMN05444486_11011"/>
<gene>
    <name evidence="2" type="ORF">SAMN05444486_11011</name>
</gene>
<accession>A0A1H3NIR8</accession>
<dbReference type="AlphaFoldDB" id="A0A1H3NIR8"/>
<protein>
    <recommendedName>
        <fullName evidence="4">Sel1 repeat-containing protein</fullName>
    </recommendedName>
</protein>
<organism evidence="2 3">
    <name type="scientific">Lentibacter algarum</name>
    <dbReference type="NCBI Taxonomy" id="576131"/>
    <lineage>
        <taxon>Bacteria</taxon>
        <taxon>Pseudomonadati</taxon>
        <taxon>Pseudomonadota</taxon>
        <taxon>Alphaproteobacteria</taxon>
        <taxon>Rhodobacterales</taxon>
        <taxon>Roseobacteraceae</taxon>
        <taxon>Lentibacter</taxon>
    </lineage>
</organism>
<dbReference type="Gene3D" id="1.25.40.10">
    <property type="entry name" value="Tetratricopeptide repeat domain"/>
    <property type="match status" value="1"/>
</dbReference>
<name>A0A1H3NIR8_9RHOB</name>
<dbReference type="EMBL" id="FNPR01000010">
    <property type="protein sequence ID" value="SDY88781.1"/>
    <property type="molecule type" value="Genomic_DNA"/>
</dbReference>
<proteinExistence type="predicted"/>
<evidence type="ECO:0008006" key="4">
    <source>
        <dbReference type="Google" id="ProtNLM"/>
    </source>
</evidence>
<evidence type="ECO:0000313" key="3">
    <source>
        <dbReference type="Proteomes" id="UP000199026"/>
    </source>
</evidence>
<reference evidence="2 3" key="1">
    <citation type="submission" date="2016-10" db="EMBL/GenBank/DDBJ databases">
        <authorList>
            <person name="de Groot N.N."/>
        </authorList>
    </citation>
    <scope>NUCLEOTIDE SEQUENCE [LARGE SCALE GENOMIC DNA]</scope>
    <source>
        <strain evidence="2 3">DSM 24677</strain>
    </source>
</reference>
<keyword evidence="3" id="KW-1185">Reference proteome</keyword>
<evidence type="ECO:0000313" key="2">
    <source>
        <dbReference type="EMBL" id="SDY88781.1"/>
    </source>
</evidence>
<feature type="chain" id="PRO_5011776646" description="Sel1 repeat-containing protein" evidence="1">
    <location>
        <begin position="24"/>
        <end position="213"/>
    </location>
</feature>
<dbReference type="InterPro" id="IPR011990">
    <property type="entry name" value="TPR-like_helical_dom_sf"/>
</dbReference>
<feature type="signal peptide" evidence="1">
    <location>
        <begin position="1"/>
        <end position="23"/>
    </location>
</feature>